<reference evidence="2" key="1">
    <citation type="submission" date="2023-03" db="EMBL/GenBank/DDBJ databases">
        <title>Massive genome expansion in bonnet fungi (Mycena s.s.) driven by repeated elements and novel gene families across ecological guilds.</title>
        <authorList>
            <consortium name="Lawrence Berkeley National Laboratory"/>
            <person name="Harder C.B."/>
            <person name="Miyauchi S."/>
            <person name="Viragh M."/>
            <person name="Kuo A."/>
            <person name="Thoen E."/>
            <person name="Andreopoulos B."/>
            <person name="Lu D."/>
            <person name="Skrede I."/>
            <person name="Drula E."/>
            <person name="Henrissat B."/>
            <person name="Morin E."/>
            <person name="Kohler A."/>
            <person name="Barry K."/>
            <person name="LaButti K."/>
            <person name="Morin E."/>
            <person name="Salamov A."/>
            <person name="Lipzen A."/>
            <person name="Mereny Z."/>
            <person name="Hegedus B."/>
            <person name="Baldrian P."/>
            <person name="Stursova M."/>
            <person name="Weitz H."/>
            <person name="Taylor A."/>
            <person name="Grigoriev I.V."/>
            <person name="Nagy L.G."/>
            <person name="Martin F."/>
            <person name="Kauserud H."/>
        </authorList>
    </citation>
    <scope>NUCLEOTIDE SEQUENCE</scope>
    <source>
        <strain evidence="2">CBHHK002</strain>
    </source>
</reference>
<comment type="caution">
    <text evidence="2">The sequence shown here is derived from an EMBL/GenBank/DDBJ whole genome shotgun (WGS) entry which is preliminary data.</text>
</comment>
<accession>A0AAD7A8I8</accession>
<feature type="region of interest" description="Disordered" evidence="1">
    <location>
        <begin position="37"/>
        <end position="62"/>
    </location>
</feature>
<evidence type="ECO:0000313" key="3">
    <source>
        <dbReference type="Proteomes" id="UP001218218"/>
    </source>
</evidence>
<gene>
    <name evidence="2" type="ORF">DFH08DRAFT_934616</name>
</gene>
<protein>
    <submittedName>
        <fullName evidence="2">Uncharacterized protein</fullName>
    </submittedName>
</protein>
<proteinExistence type="predicted"/>
<evidence type="ECO:0000256" key="1">
    <source>
        <dbReference type="SAM" id="MobiDB-lite"/>
    </source>
</evidence>
<sequence length="830" mass="92497">MCDQIPINRLQTLVWFYISVFETFYDTLDVLHPSKTAVTDGTGGSRPSRGPQVPSDGTGIPVPSRKTAVFVTAVPFNGRVEALTQAEETSKLEHAVRSKKNTFDSPYTKLAVEHVQLTACLATPMFERRGRKVNNVQPHLITNKTARRQVVVLDAARASRGQYRHFSLSPRGPSLVVNGSPILYEQERPIAVAGGAGHKRQRRAHSFSYDAPQASMDPLTATTTVITLATFIVDLIEMGQSIKRSIEKVRARVVDDILDTLAAISNLSRGHEDEFQVPALLSALVNLKAQVFLAIFEPFVLTHLLFRNMLYVLSLCRAICEAQPSRRRLGFGSQLKAWIKRDEIEAKVKGLKEHVNKCYLQFTVFSSARIEQTTARIEDTSHRVVNTTLRVEQSLLVNHVENQVKLKRLEGLMSQVLLEAQFGQGVTKGTMEKLKSQFVRFATPELKWRGYTLDAAKWTFSSDQLQGIVSRAIRQSADASFIRVLRPETVDSDIPNELHRLEMQRTDIKTQYEMLTRKRANFFDKLTSLLDGTEDADSAYALRVAENLKGICTDLDRLAEDLHSADEQIAQLKSVQDVHSASALAMALRKLNASFLKQIAEAEGVRTQMESLEAERDEAWSHAEAITVEYDNLAEQMDNSSGPRGSSWHAQSARIFIVGESNIRVSTASSTRRSSFSTLSVLIENIRQDSSTSPQHQVERMSTEIIGDTYSHRPEDTRVNSPSQAYALSTTPTSESGGLDQVHNEVHNMLGTGVPGRNLCPIIMSTAGDTEPSYLSSLAASVGHSNTSYSSFLPGKSFVYNAKEPRWHFGCCPHNVKKCEKAEWCWVELE</sequence>
<dbReference type="EMBL" id="JARIHO010000012">
    <property type="protein sequence ID" value="KAJ7352099.1"/>
    <property type="molecule type" value="Genomic_DNA"/>
</dbReference>
<dbReference type="AlphaFoldDB" id="A0AAD7A8I8"/>
<organism evidence="2 3">
    <name type="scientific">Mycena albidolilacea</name>
    <dbReference type="NCBI Taxonomy" id="1033008"/>
    <lineage>
        <taxon>Eukaryota</taxon>
        <taxon>Fungi</taxon>
        <taxon>Dikarya</taxon>
        <taxon>Basidiomycota</taxon>
        <taxon>Agaricomycotina</taxon>
        <taxon>Agaricomycetes</taxon>
        <taxon>Agaricomycetidae</taxon>
        <taxon>Agaricales</taxon>
        <taxon>Marasmiineae</taxon>
        <taxon>Mycenaceae</taxon>
        <taxon>Mycena</taxon>
    </lineage>
</organism>
<evidence type="ECO:0000313" key="2">
    <source>
        <dbReference type="EMBL" id="KAJ7352099.1"/>
    </source>
</evidence>
<keyword evidence="3" id="KW-1185">Reference proteome</keyword>
<name>A0AAD7A8I8_9AGAR</name>
<dbReference type="Proteomes" id="UP001218218">
    <property type="component" value="Unassembled WGS sequence"/>
</dbReference>